<dbReference type="AlphaFoldDB" id="A0A225W7I4"/>
<organism evidence="1 2">
    <name type="scientific">Phytophthora megakarya</name>
    <dbReference type="NCBI Taxonomy" id="4795"/>
    <lineage>
        <taxon>Eukaryota</taxon>
        <taxon>Sar</taxon>
        <taxon>Stramenopiles</taxon>
        <taxon>Oomycota</taxon>
        <taxon>Peronosporomycetes</taxon>
        <taxon>Peronosporales</taxon>
        <taxon>Peronosporaceae</taxon>
        <taxon>Phytophthora</taxon>
    </lineage>
</organism>
<name>A0A225W7I4_9STRA</name>
<dbReference type="Proteomes" id="UP000198211">
    <property type="component" value="Unassembled WGS sequence"/>
</dbReference>
<dbReference type="EMBL" id="NBNE01001553">
    <property type="protein sequence ID" value="OWZ13542.1"/>
    <property type="molecule type" value="Genomic_DNA"/>
</dbReference>
<comment type="caution">
    <text evidence="1">The sequence shown here is derived from an EMBL/GenBank/DDBJ whole genome shotgun (WGS) entry which is preliminary data.</text>
</comment>
<accession>A0A225W7I4</accession>
<gene>
    <name evidence="1" type="ORF">PHMEG_00013112</name>
</gene>
<proteinExistence type="predicted"/>
<protein>
    <submittedName>
        <fullName evidence="1">Uncharacterized protein</fullName>
    </submittedName>
</protein>
<sequence>MSGGTITSKKRTGKMHCELPDGYTSGFWSVSEHGELGLARRLKFKLNFRKHISVSGLRGVPANITASA</sequence>
<reference evidence="2" key="1">
    <citation type="submission" date="2017-03" db="EMBL/GenBank/DDBJ databases">
        <title>Phytopthora megakarya and P. palmivora, two closely related causual agents of cacao black pod achieved similar genome size and gene model numbers by different mechanisms.</title>
        <authorList>
            <person name="Ali S."/>
            <person name="Shao J."/>
            <person name="Larry D.J."/>
            <person name="Kronmiller B."/>
            <person name="Shen D."/>
            <person name="Strem M.D."/>
            <person name="Melnick R.L."/>
            <person name="Guiltinan M.J."/>
            <person name="Tyler B.M."/>
            <person name="Meinhardt L.W."/>
            <person name="Bailey B.A."/>
        </authorList>
    </citation>
    <scope>NUCLEOTIDE SEQUENCE [LARGE SCALE GENOMIC DNA]</scope>
    <source>
        <strain evidence="2">zdho120</strain>
    </source>
</reference>
<evidence type="ECO:0000313" key="1">
    <source>
        <dbReference type="EMBL" id="OWZ13542.1"/>
    </source>
</evidence>
<keyword evidence="2" id="KW-1185">Reference proteome</keyword>
<evidence type="ECO:0000313" key="2">
    <source>
        <dbReference type="Proteomes" id="UP000198211"/>
    </source>
</evidence>